<sequence length="107" mass="12632">MKIPKKARALLHALVYSITFTTLAVIFLISMYIFEYFACLLNIDFTLNRIIFVFFWTAGIIFFSALMVDIAGYIRDKKICTLESIDYESFIVLNKEDKQEIYRKYSK</sequence>
<comment type="caution">
    <text evidence="2">The sequence shown here is derived from an EMBL/GenBank/DDBJ whole genome shotgun (WGS) entry which is preliminary data.</text>
</comment>
<name>A0A316FXX5_9GAMM</name>
<keyword evidence="1" id="KW-0812">Transmembrane</keyword>
<keyword evidence="1" id="KW-1133">Transmembrane helix</keyword>
<evidence type="ECO:0000313" key="3">
    <source>
        <dbReference type="Proteomes" id="UP000245790"/>
    </source>
</evidence>
<keyword evidence="1" id="KW-0472">Membrane</keyword>
<feature type="transmembrane region" description="Helical" evidence="1">
    <location>
        <begin position="9"/>
        <end position="34"/>
    </location>
</feature>
<feature type="transmembrane region" description="Helical" evidence="1">
    <location>
        <begin position="46"/>
        <end position="68"/>
    </location>
</feature>
<keyword evidence="3" id="KW-1185">Reference proteome</keyword>
<evidence type="ECO:0000313" key="2">
    <source>
        <dbReference type="EMBL" id="PWK52955.1"/>
    </source>
</evidence>
<organism evidence="2 3">
    <name type="scientific">Pleionea mediterranea</name>
    <dbReference type="NCBI Taxonomy" id="523701"/>
    <lineage>
        <taxon>Bacteria</taxon>
        <taxon>Pseudomonadati</taxon>
        <taxon>Pseudomonadota</taxon>
        <taxon>Gammaproteobacteria</taxon>
        <taxon>Oceanospirillales</taxon>
        <taxon>Pleioneaceae</taxon>
        <taxon>Pleionea</taxon>
    </lineage>
</organism>
<gene>
    <name evidence="2" type="ORF">C8D97_104173</name>
</gene>
<dbReference type="RefSeq" id="WP_109762930.1">
    <property type="nucleotide sequence ID" value="NZ_QGGU01000004.1"/>
</dbReference>
<evidence type="ECO:0000256" key="1">
    <source>
        <dbReference type="SAM" id="Phobius"/>
    </source>
</evidence>
<dbReference type="AlphaFoldDB" id="A0A316FXX5"/>
<protein>
    <submittedName>
        <fullName evidence="2">Uncharacterized protein</fullName>
    </submittedName>
</protein>
<dbReference type="EMBL" id="QGGU01000004">
    <property type="protein sequence ID" value="PWK52955.1"/>
    <property type="molecule type" value="Genomic_DNA"/>
</dbReference>
<reference evidence="2 3" key="1">
    <citation type="submission" date="2018-05" db="EMBL/GenBank/DDBJ databases">
        <title>Genomic Encyclopedia of Type Strains, Phase IV (KMG-IV): sequencing the most valuable type-strain genomes for metagenomic binning, comparative biology and taxonomic classification.</title>
        <authorList>
            <person name="Goeker M."/>
        </authorList>
    </citation>
    <scope>NUCLEOTIDE SEQUENCE [LARGE SCALE GENOMIC DNA]</scope>
    <source>
        <strain evidence="2 3">DSM 25350</strain>
    </source>
</reference>
<proteinExistence type="predicted"/>
<dbReference type="Proteomes" id="UP000245790">
    <property type="component" value="Unassembled WGS sequence"/>
</dbReference>
<accession>A0A316FXX5</accession>